<protein>
    <submittedName>
        <fullName evidence="1">Uncharacterized protein</fullName>
    </submittedName>
</protein>
<comment type="caution">
    <text evidence="1">The sequence shown here is derived from an EMBL/GenBank/DDBJ whole genome shotgun (WGS) entry which is preliminary data.</text>
</comment>
<dbReference type="Proteomes" id="UP000324222">
    <property type="component" value="Unassembled WGS sequence"/>
</dbReference>
<evidence type="ECO:0000313" key="2">
    <source>
        <dbReference type="Proteomes" id="UP000324222"/>
    </source>
</evidence>
<evidence type="ECO:0000313" key="1">
    <source>
        <dbReference type="EMBL" id="MPC14677.1"/>
    </source>
</evidence>
<keyword evidence="2" id="KW-1185">Reference proteome</keyword>
<dbReference type="EMBL" id="VSRR010000371">
    <property type="protein sequence ID" value="MPC14677.1"/>
    <property type="molecule type" value="Genomic_DNA"/>
</dbReference>
<name>A0A5B7CXY4_PORTR</name>
<dbReference type="AlphaFoldDB" id="A0A5B7CXY4"/>
<proteinExistence type="predicted"/>
<organism evidence="1 2">
    <name type="scientific">Portunus trituberculatus</name>
    <name type="common">Swimming crab</name>
    <name type="synonym">Neptunus trituberculatus</name>
    <dbReference type="NCBI Taxonomy" id="210409"/>
    <lineage>
        <taxon>Eukaryota</taxon>
        <taxon>Metazoa</taxon>
        <taxon>Ecdysozoa</taxon>
        <taxon>Arthropoda</taxon>
        <taxon>Crustacea</taxon>
        <taxon>Multicrustacea</taxon>
        <taxon>Malacostraca</taxon>
        <taxon>Eumalacostraca</taxon>
        <taxon>Eucarida</taxon>
        <taxon>Decapoda</taxon>
        <taxon>Pleocyemata</taxon>
        <taxon>Brachyura</taxon>
        <taxon>Eubrachyura</taxon>
        <taxon>Portunoidea</taxon>
        <taxon>Portunidae</taxon>
        <taxon>Portuninae</taxon>
        <taxon>Portunus</taxon>
    </lineage>
</organism>
<sequence>MHGDIFLMYEGAAEGRCEGGGLVGVSYKTFGRIYDSTLEEEEEEEEEEEVVVVVEAKKEGQKEEGRWWNGNSI</sequence>
<reference evidence="1 2" key="1">
    <citation type="submission" date="2019-05" db="EMBL/GenBank/DDBJ databases">
        <title>Another draft genome of Portunus trituberculatus and its Hox gene families provides insights of decapod evolution.</title>
        <authorList>
            <person name="Jeong J.-H."/>
            <person name="Song I."/>
            <person name="Kim S."/>
            <person name="Choi T."/>
            <person name="Kim D."/>
            <person name="Ryu S."/>
            <person name="Kim W."/>
        </authorList>
    </citation>
    <scope>NUCLEOTIDE SEQUENCE [LARGE SCALE GENOMIC DNA]</scope>
    <source>
        <tissue evidence="1">Muscle</tissue>
    </source>
</reference>
<accession>A0A5B7CXY4</accession>
<gene>
    <name evidence="1" type="ORF">E2C01_007448</name>
</gene>